<dbReference type="PANTHER" id="PTHR25462">
    <property type="entry name" value="BONUS, ISOFORM C-RELATED"/>
    <property type="match status" value="1"/>
</dbReference>
<dbReference type="SMART" id="SM00184">
    <property type="entry name" value="RING"/>
    <property type="match status" value="1"/>
</dbReference>
<accession>A0A8E0S0F8</accession>
<feature type="compositionally biased region" description="Acidic residues" evidence="5">
    <location>
        <begin position="186"/>
        <end position="201"/>
    </location>
</feature>
<evidence type="ECO:0000256" key="2">
    <source>
        <dbReference type="ARBA" id="ARBA00022771"/>
    </source>
</evidence>
<gene>
    <name evidence="7" type="ORF">FBUS_02778</name>
</gene>
<dbReference type="InterPro" id="IPR013083">
    <property type="entry name" value="Znf_RING/FYVE/PHD"/>
</dbReference>
<keyword evidence="3" id="KW-0862">Zinc</keyword>
<dbReference type="Gene3D" id="3.30.160.60">
    <property type="entry name" value="Classic Zinc Finger"/>
    <property type="match status" value="1"/>
</dbReference>
<evidence type="ECO:0000256" key="3">
    <source>
        <dbReference type="ARBA" id="ARBA00022833"/>
    </source>
</evidence>
<dbReference type="GO" id="GO:0061630">
    <property type="term" value="F:ubiquitin protein ligase activity"/>
    <property type="evidence" value="ECO:0007669"/>
    <property type="project" value="TreeGrafter"/>
</dbReference>
<evidence type="ECO:0000256" key="4">
    <source>
        <dbReference type="PROSITE-ProRule" id="PRU00024"/>
    </source>
</evidence>
<dbReference type="PANTHER" id="PTHR25462:SF305">
    <property type="entry name" value="RING-TYPE DOMAIN-CONTAINING PROTEIN"/>
    <property type="match status" value="1"/>
</dbReference>
<dbReference type="InterPro" id="IPR047153">
    <property type="entry name" value="TRIM45/56/19-like"/>
</dbReference>
<comment type="caution">
    <text evidence="7">The sequence shown here is derived from an EMBL/GenBank/DDBJ whole genome shotgun (WGS) entry which is preliminary data.</text>
</comment>
<dbReference type="EMBL" id="LUCM01005232">
    <property type="protein sequence ID" value="KAA0193134.1"/>
    <property type="molecule type" value="Genomic_DNA"/>
</dbReference>
<evidence type="ECO:0000313" key="7">
    <source>
        <dbReference type="EMBL" id="KAA0193134.1"/>
    </source>
</evidence>
<feature type="domain" description="B box-type" evidence="6">
    <location>
        <begin position="307"/>
        <end position="362"/>
    </location>
</feature>
<protein>
    <submittedName>
        <fullName evidence="7">E3 ubiquitin-protein ligase TRIM56</fullName>
    </submittedName>
</protein>
<reference evidence="7" key="1">
    <citation type="submission" date="2019-05" db="EMBL/GenBank/DDBJ databases">
        <title>Annotation for the trematode Fasciolopsis buski.</title>
        <authorList>
            <person name="Choi Y.-J."/>
        </authorList>
    </citation>
    <scope>NUCLEOTIDE SEQUENCE</scope>
    <source>
        <strain evidence="7">HT</strain>
        <tissue evidence="7">Whole worm</tissue>
    </source>
</reference>
<evidence type="ECO:0000256" key="1">
    <source>
        <dbReference type="ARBA" id="ARBA00022723"/>
    </source>
</evidence>
<sequence>MEIRKSLEANFLTCKHCQQPYRKPKVLVCLHTFCQSCLEELWAKKEAEQEAKEIETAKRYLATSNLGSDYRSGGYRKKWSSKFRYGGGYDTNDYRLSRYNFPTAKDKRIACPVCEKETVLPAGGVSELPTDQLADKLASMVDRMPTFPVCDVCTKQLLLTDSMTVNNNHQSAYSSTERYGSTDDSSSMDENDNGSDVEEAEPISSVRKFNQTGSLSSDSGIRSGQNHLGQRSTHSSRQRFYIPKKSDKNRRRRKLVSASAKPDASAGPQPASAACLECAKRLCTSCRETHSKMSVTSNHVLIRVEQMDDLQCSRHPRELRRFFCLTCRTYICIVCTFEATVENGTGESPNVSGHADHDILSIRQAVTAYQDQLSRDSAATQAQVNQIETLLSSLQACETEMQRLYTAIDVGAKSYIDQIHRQQVLLRDKVDKAAGVSLTVLSSECNRLTKAANNWYEFLNDERITSRLDLMDPLEALTEGGPVLDRVDQCLQAASEPLSRELAKQQFLAHLEAAEETVQNGDSGLVSSQSLSPPGNEKSAEPQEPDDNRAKYWRTRLGKFQQGKLEFGRIVTDKELTAEAIAEASRRVSTHAQTGPELIKALPPPKGAQRHRAVQIDFLGGSLEDCAVQTEPVQIGMNKPMKFDVGTQYQSSDINPPVSMYRSMKQILVQK</sequence>
<feature type="compositionally biased region" description="Polar residues" evidence="5">
    <location>
        <begin position="518"/>
        <end position="533"/>
    </location>
</feature>
<dbReference type="Pfam" id="PF13445">
    <property type="entry name" value="zf-RING_UBOX"/>
    <property type="match status" value="1"/>
</dbReference>
<dbReference type="InterPro" id="IPR017907">
    <property type="entry name" value="Znf_RING_CS"/>
</dbReference>
<feature type="compositionally biased region" description="Basic and acidic residues" evidence="5">
    <location>
        <begin position="538"/>
        <end position="548"/>
    </location>
</feature>
<dbReference type="InterPro" id="IPR000315">
    <property type="entry name" value="Znf_B-box"/>
</dbReference>
<feature type="compositionally biased region" description="Polar residues" evidence="5">
    <location>
        <begin position="207"/>
        <end position="235"/>
    </location>
</feature>
<dbReference type="GO" id="GO:0008270">
    <property type="term" value="F:zinc ion binding"/>
    <property type="evidence" value="ECO:0007669"/>
    <property type="project" value="UniProtKB-KW"/>
</dbReference>
<feature type="compositionally biased region" description="Polar residues" evidence="5">
    <location>
        <begin position="169"/>
        <end position="185"/>
    </location>
</feature>
<dbReference type="CDD" id="cd19756">
    <property type="entry name" value="Bbox2"/>
    <property type="match status" value="1"/>
</dbReference>
<name>A0A8E0S0F8_9TREM</name>
<organism evidence="7 8">
    <name type="scientific">Fasciolopsis buskii</name>
    <dbReference type="NCBI Taxonomy" id="27845"/>
    <lineage>
        <taxon>Eukaryota</taxon>
        <taxon>Metazoa</taxon>
        <taxon>Spiralia</taxon>
        <taxon>Lophotrochozoa</taxon>
        <taxon>Platyhelminthes</taxon>
        <taxon>Trematoda</taxon>
        <taxon>Digenea</taxon>
        <taxon>Plagiorchiida</taxon>
        <taxon>Echinostomata</taxon>
        <taxon>Echinostomatoidea</taxon>
        <taxon>Fasciolidae</taxon>
        <taxon>Fasciolopsis</taxon>
    </lineage>
</organism>
<dbReference type="SUPFAM" id="SSF57850">
    <property type="entry name" value="RING/U-box"/>
    <property type="match status" value="1"/>
</dbReference>
<dbReference type="SUPFAM" id="SSF57845">
    <property type="entry name" value="B-box zinc-binding domain"/>
    <property type="match status" value="1"/>
</dbReference>
<keyword evidence="8" id="KW-1185">Reference proteome</keyword>
<feature type="region of interest" description="Disordered" evidence="5">
    <location>
        <begin position="169"/>
        <end position="270"/>
    </location>
</feature>
<keyword evidence="1" id="KW-0479">Metal-binding</keyword>
<proteinExistence type="predicted"/>
<dbReference type="PROSITE" id="PS00518">
    <property type="entry name" value="ZF_RING_1"/>
    <property type="match status" value="1"/>
</dbReference>
<dbReference type="GO" id="GO:0005654">
    <property type="term" value="C:nucleoplasm"/>
    <property type="evidence" value="ECO:0007669"/>
    <property type="project" value="TreeGrafter"/>
</dbReference>
<dbReference type="InterPro" id="IPR001841">
    <property type="entry name" value="Znf_RING"/>
</dbReference>
<feature type="region of interest" description="Disordered" evidence="5">
    <location>
        <begin position="518"/>
        <end position="548"/>
    </location>
</feature>
<dbReference type="OrthoDB" id="9987040at2759"/>
<dbReference type="InterPro" id="IPR027370">
    <property type="entry name" value="Znf-RING_euk"/>
</dbReference>
<keyword evidence="2 4" id="KW-0863">Zinc-finger</keyword>
<dbReference type="AlphaFoldDB" id="A0A8E0S0F8"/>
<dbReference type="Proteomes" id="UP000728185">
    <property type="component" value="Unassembled WGS sequence"/>
</dbReference>
<dbReference type="Gene3D" id="3.30.40.10">
    <property type="entry name" value="Zinc/RING finger domain, C3HC4 (zinc finger)"/>
    <property type="match status" value="1"/>
</dbReference>
<dbReference type="PROSITE" id="PS50119">
    <property type="entry name" value="ZF_BBOX"/>
    <property type="match status" value="1"/>
</dbReference>
<evidence type="ECO:0000259" key="6">
    <source>
        <dbReference type="PROSITE" id="PS50119"/>
    </source>
</evidence>
<evidence type="ECO:0000313" key="8">
    <source>
        <dbReference type="Proteomes" id="UP000728185"/>
    </source>
</evidence>
<evidence type="ECO:0000256" key="5">
    <source>
        <dbReference type="SAM" id="MobiDB-lite"/>
    </source>
</evidence>